<dbReference type="Proteomes" id="UP000199167">
    <property type="component" value="Unassembled WGS sequence"/>
</dbReference>
<evidence type="ECO:0000256" key="1">
    <source>
        <dbReference type="SAM" id="Phobius"/>
    </source>
</evidence>
<protein>
    <recommendedName>
        <fullName evidence="4">DUF4350 domain-containing protein</fullName>
    </recommendedName>
</protein>
<sequence>MGDNKGTIFLFGGLAAFIILVVYLISSAAPGSQLDRSAIGTKGLVSWLRANDVQVIEAHRRVQLSEQDVDLRLLPLYDVDITRTQAPAISRQEQLRQSTQRDISGFVLDEKLSYVETLVLLPKWRTGTIMLGLADKQLLIPMEEVSTLLAQLELGEQKLIRPDVKFLETRTDTGFSVTLYRPQLFDPLQVRGNCAPLVTVAEGDLVINCTGPTGMDQVYLSDPDLLNNHGLALGQNSAFALDLVERLRASGDGVVYYDTSDDLLLSWQETRDVEQRPRSTEDVSRFFTYPFTLIWLSVAAVFLIAAWRGFVRFGPPIQAFKDQIGASKTASIAAKAYLLRLTGQDHALLAEYADNRLNDLSRDLYGKNIGKDRAALFNRLTKIAPKSAGNLMDATNRMISTTAETSPAELSKIMQQFDLSYRSISDELGRISRTR</sequence>
<proteinExistence type="predicted"/>
<name>A0A1I0ML51_9RHOB</name>
<evidence type="ECO:0008006" key="4">
    <source>
        <dbReference type="Google" id="ProtNLM"/>
    </source>
</evidence>
<feature type="transmembrane region" description="Helical" evidence="1">
    <location>
        <begin position="6"/>
        <end position="26"/>
    </location>
</feature>
<dbReference type="RefSeq" id="WP_131801547.1">
    <property type="nucleotide sequence ID" value="NZ_FOIZ01000001.1"/>
</dbReference>
<reference evidence="2 3" key="1">
    <citation type="submission" date="2016-10" db="EMBL/GenBank/DDBJ databases">
        <authorList>
            <person name="de Groot N.N."/>
        </authorList>
    </citation>
    <scope>NUCLEOTIDE SEQUENCE [LARGE SCALE GENOMIC DNA]</scope>
    <source>
        <strain evidence="2 3">DSM 17925</strain>
    </source>
</reference>
<keyword evidence="3" id="KW-1185">Reference proteome</keyword>
<evidence type="ECO:0000313" key="3">
    <source>
        <dbReference type="Proteomes" id="UP000199167"/>
    </source>
</evidence>
<evidence type="ECO:0000313" key="2">
    <source>
        <dbReference type="EMBL" id="SEV88606.1"/>
    </source>
</evidence>
<dbReference type="OrthoDB" id="7198805at2"/>
<feature type="transmembrane region" description="Helical" evidence="1">
    <location>
        <begin position="286"/>
        <end position="307"/>
    </location>
</feature>
<dbReference type="AlphaFoldDB" id="A0A1I0ML51"/>
<keyword evidence="1" id="KW-0812">Transmembrane</keyword>
<dbReference type="EMBL" id="FOIZ01000001">
    <property type="protein sequence ID" value="SEV88606.1"/>
    <property type="molecule type" value="Genomic_DNA"/>
</dbReference>
<dbReference type="STRING" id="364200.SAMN04488515_0063"/>
<organism evidence="2 3">
    <name type="scientific">Cognatiyoonia koreensis</name>
    <dbReference type="NCBI Taxonomy" id="364200"/>
    <lineage>
        <taxon>Bacteria</taxon>
        <taxon>Pseudomonadati</taxon>
        <taxon>Pseudomonadota</taxon>
        <taxon>Alphaproteobacteria</taxon>
        <taxon>Rhodobacterales</taxon>
        <taxon>Paracoccaceae</taxon>
        <taxon>Cognatiyoonia</taxon>
    </lineage>
</organism>
<accession>A0A1I0ML51</accession>
<gene>
    <name evidence="2" type="ORF">SAMN04488515_0063</name>
</gene>
<keyword evidence="1" id="KW-1133">Transmembrane helix</keyword>
<keyword evidence="1" id="KW-0472">Membrane</keyword>